<evidence type="ECO:0000313" key="1">
    <source>
        <dbReference type="EMBL" id="SEL94074.1"/>
    </source>
</evidence>
<proteinExistence type="predicted"/>
<dbReference type="AlphaFoldDB" id="A0A1H7UBF4"/>
<dbReference type="Proteomes" id="UP000199582">
    <property type="component" value="Unassembled WGS sequence"/>
</dbReference>
<dbReference type="InterPro" id="IPR009389">
    <property type="entry name" value="DUF1045"/>
</dbReference>
<sequence>MIFTRYAIYFTPPPGPLSDFGAAWLGWDPATGQPVYHLDLPGLPAPVQEITAAPRKYGLHATMAPPFRLADGKTGASLVDAFARFCTQNGPVTLDGLEVAALGRFLALIPTGDQGAVSALAARTVRAFDAFRAPLTEAQIARRRSGGLTPEQDALLLRWGYPYVMDAFRFHITLTGKRPKTELSLLRDALGATLNPLIPRPFAVDALSLMGEGETGHFHLIHRHTLTA</sequence>
<dbReference type="OrthoDB" id="4954742at2"/>
<accession>A0A1H7UBF4</accession>
<evidence type="ECO:0000313" key="2">
    <source>
        <dbReference type="Proteomes" id="UP000199582"/>
    </source>
</evidence>
<dbReference type="NCBIfam" id="TIGR03223">
    <property type="entry name" value="Phn_opern_protn"/>
    <property type="match status" value="1"/>
</dbReference>
<dbReference type="Pfam" id="PF06299">
    <property type="entry name" value="DUF1045"/>
    <property type="match status" value="1"/>
</dbReference>
<organism evidence="1 2">
    <name type="scientific">Roseovarius azorensis</name>
    <dbReference type="NCBI Taxonomy" id="1287727"/>
    <lineage>
        <taxon>Bacteria</taxon>
        <taxon>Pseudomonadati</taxon>
        <taxon>Pseudomonadota</taxon>
        <taxon>Alphaproteobacteria</taxon>
        <taxon>Rhodobacterales</taxon>
        <taxon>Roseobacteraceae</taxon>
        <taxon>Roseovarius</taxon>
    </lineage>
</organism>
<dbReference type="RefSeq" id="WP_093038329.1">
    <property type="nucleotide sequence ID" value="NZ_FOAG01000010.1"/>
</dbReference>
<keyword evidence="2" id="KW-1185">Reference proteome</keyword>
<reference evidence="1 2" key="1">
    <citation type="submission" date="2016-10" db="EMBL/GenBank/DDBJ databases">
        <authorList>
            <person name="de Groot N.N."/>
        </authorList>
    </citation>
    <scope>NUCLEOTIDE SEQUENCE [LARGE SCALE GENOMIC DNA]</scope>
    <source>
        <strain evidence="1 2">DSM 100674</strain>
    </source>
</reference>
<dbReference type="PIRSF" id="PIRSF033328">
    <property type="entry name" value="Phest_Mll4975"/>
    <property type="match status" value="1"/>
</dbReference>
<name>A0A1H7UBF4_9RHOB</name>
<dbReference type="Gene3D" id="3.90.1140.10">
    <property type="entry name" value="Cyclic phosphodiesterase"/>
    <property type="match status" value="1"/>
</dbReference>
<protein>
    <submittedName>
        <fullName evidence="1">Putative phosphonate metabolism protein</fullName>
    </submittedName>
</protein>
<dbReference type="EMBL" id="FOAG01000010">
    <property type="protein sequence ID" value="SEL94074.1"/>
    <property type="molecule type" value="Genomic_DNA"/>
</dbReference>
<dbReference type="STRING" id="1287727.SAMN05443999_11027"/>
<gene>
    <name evidence="1" type="ORF">SAMN05443999_11027</name>
</gene>